<feature type="compositionally biased region" description="Basic and acidic residues" evidence="1">
    <location>
        <begin position="53"/>
        <end position="64"/>
    </location>
</feature>
<reference evidence="4" key="1">
    <citation type="submission" date="2016-06" db="UniProtKB">
        <authorList>
            <consortium name="WormBaseParasite"/>
        </authorList>
    </citation>
    <scope>IDENTIFICATION</scope>
</reference>
<feature type="region of interest" description="Disordered" evidence="1">
    <location>
        <begin position="1"/>
        <end position="32"/>
    </location>
</feature>
<name>A0A183D2G2_9BILA</name>
<accession>A0A183D2G2</accession>
<dbReference type="AlphaFoldDB" id="A0A183D2G2"/>
<proteinExistence type="predicted"/>
<keyword evidence="3" id="KW-1185">Reference proteome</keyword>
<dbReference type="OrthoDB" id="442970at2759"/>
<dbReference type="EMBL" id="UYRT01004636">
    <property type="protein sequence ID" value="VDK36905.1"/>
    <property type="molecule type" value="Genomic_DNA"/>
</dbReference>
<reference evidence="2 3" key="2">
    <citation type="submission" date="2018-11" db="EMBL/GenBank/DDBJ databases">
        <authorList>
            <consortium name="Pathogen Informatics"/>
        </authorList>
    </citation>
    <scope>NUCLEOTIDE SEQUENCE [LARGE SCALE GENOMIC DNA]</scope>
</reference>
<organism evidence="4">
    <name type="scientific">Gongylonema pulchrum</name>
    <dbReference type="NCBI Taxonomy" id="637853"/>
    <lineage>
        <taxon>Eukaryota</taxon>
        <taxon>Metazoa</taxon>
        <taxon>Ecdysozoa</taxon>
        <taxon>Nematoda</taxon>
        <taxon>Chromadorea</taxon>
        <taxon>Rhabditida</taxon>
        <taxon>Spirurina</taxon>
        <taxon>Spiruromorpha</taxon>
        <taxon>Spiruroidea</taxon>
        <taxon>Gongylonematidae</taxon>
        <taxon>Gongylonema</taxon>
    </lineage>
</organism>
<evidence type="ECO:0000256" key="1">
    <source>
        <dbReference type="SAM" id="MobiDB-lite"/>
    </source>
</evidence>
<evidence type="ECO:0000313" key="2">
    <source>
        <dbReference type="EMBL" id="VDK36905.1"/>
    </source>
</evidence>
<dbReference type="WBParaSite" id="GPUH_0000290801-mRNA-1">
    <property type="protein sequence ID" value="GPUH_0000290801-mRNA-1"/>
    <property type="gene ID" value="GPUH_0000290801"/>
</dbReference>
<protein>
    <submittedName>
        <fullName evidence="2 4">Uncharacterized protein</fullName>
    </submittedName>
</protein>
<gene>
    <name evidence="2" type="ORF">GPUH_LOCUS2902</name>
</gene>
<evidence type="ECO:0000313" key="4">
    <source>
        <dbReference type="WBParaSite" id="GPUH_0000290801-mRNA-1"/>
    </source>
</evidence>
<sequence>MKSVTGMTANREKEVEKMEDEVPVGTLNYDGEEDPDIAELVSHTFVAPEEENEVSKAKDANLREESEDWYDITDPRNKMNQRRRAVQ</sequence>
<dbReference type="Proteomes" id="UP000271098">
    <property type="component" value="Unassembled WGS sequence"/>
</dbReference>
<feature type="region of interest" description="Disordered" evidence="1">
    <location>
        <begin position="48"/>
        <end position="87"/>
    </location>
</feature>
<evidence type="ECO:0000313" key="3">
    <source>
        <dbReference type="Proteomes" id="UP000271098"/>
    </source>
</evidence>